<proteinExistence type="predicted"/>
<accession>A0A6J7QUE9</accession>
<dbReference type="EMBL" id="CAEZZH010000009">
    <property type="protein sequence ID" value="CAB4757495.1"/>
    <property type="molecule type" value="Genomic_DNA"/>
</dbReference>
<dbReference type="EMBL" id="CAFBOO010000008">
    <property type="protein sequence ID" value="CAB4988847.1"/>
    <property type="molecule type" value="Genomic_DNA"/>
</dbReference>
<dbReference type="PANTHER" id="PTHR47514">
    <property type="entry name" value="TRANSKETOLASE N-TERMINAL SECTION-RELATED"/>
    <property type="match status" value="1"/>
</dbReference>
<sequence>METLEPLARMRRSILKAAFNAGEGHIASAFSILELVDAVYSTFSLEQNGPDKFVLSKGHASLALYAVLGEHGFISNDWVEDFCKLNSRYGGHPDSIQIPEISISSGSLGHGLPFAVGLALANRAKGVSSRVAVLVGDGELNEGSNWEALLVANHHKLDGFQVIVDFNHSGDRAIELGNLASKFTAFGCEVIEIEGHNSKIISEALVRKSHGVKAIIAKTIKGYGIHAMQGNPEWHHKAPNLEQFNTFIEELK</sequence>
<organism evidence="4">
    <name type="scientific">freshwater metagenome</name>
    <dbReference type="NCBI Taxonomy" id="449393"/>
    <lineage>
        <taxon>unclassified sequences</taxon>
        <taxon>metagenomes</taxon>
        <taxon>ecological metagenomes</taxon>
    </lineage>
</organism>
<dbReference type="EMBL" id="CAFBPO010000008">
    <property type="protein sequence ID" value="CAB5021380.1"/>
    <property type="molecule type" value="Genomic_DNA"/>
</dbReference>
<dbReference type="Pfam" id="PF00456">
    <property type="entry name" value="Transketolase_N"/>
    <property type="match status" value="1"/>
</dbReference>
<dbReference type="InterPro" id="IPR029061">
    <property type="entry name" value="THDP-binding"/>
</dbReference>
<dbReference type="EMBL" id="CAFBQY010000008">
    <property type="protein sequence ID" value="CAB5073391.1"/>
    <property type="molecule type" value="Genomic_DNA"/>
</dbReference>
<dbReference type="Gene3D" id="3.40.50.970">
    <property type="match status" value="1"/>
</dbReference>
<dbReference type="InterPro" id="IPR005474">
    <property type="entry name" value="Transketolase_N"/>
</dbReference>
<feature type="domain" description="Transketolase N-terminal" evidence="1">
    <location>
        <begin position="20"/>
        <end position="236"/>
    </location>
</feature>
<dbReference type="AlphaFoldDB" id="A0A6J7QUE9"/>
<evidence type="ECO:0000313" key="5">
    <source>
        <dbReference type="EMBL" id="CAB5073391.1"/>
    </source>
</evidence>
<protein>
    <submittedName>
        <fullName evidence="4">Unannotated protein</fullName>
    </submittedName>
</protein>
<evidence type="ECO:0000313" key="3">
    <source>
        <dbReference type="EMBL" id="CAB4988847.1"/>
    </source>
</evidence>
<gene>
    <name evidence="2" type="ORF">UFOPK2850_00876</name>
    <name evidence="3" type="ORF">UFOPK3982_01011</name>
    <name evidence="4" type="ORF">UFOPK4120_00876</name>
    <name evidence="5" type="ORF">UFOPK4404_00859</name>
</gene>
<evidence type="ECO:0000259" key="1">
    <source>
        <dbReference type="Pfam" id="PF00456"/>
    </source>
</evidence>
<dbReference type="SUPFAM" id="SSF52518">
    <property type="entry name" value="Thiamin diphosphate-binding fold (THDP-binding)"/>
    <property type="match status" value="1"/>
</dbReference>
<dbReference type="PANTHER" id="PTHR47514:SF2">
    <property type="entry name" value="TRANSKETOLASE"/>
    <property type="match status" value="1"/>
</dbReference>
<evidence type="ECO:0000313" key="4">
    <source>
        <dbReference type="EMBL" id="CAB5021380.1"/>
    </source>
</evidence>
<reference evidence="4" key="1">
    <citation type="submission" date="2020-05" db="EMBL/GenBank/DDBJ databases">
        <authorList>
            <person name="Chiriac C."/>
            <person name="Salcher M."/>
            <person name="Ghai R."/>
            <person name="Kavagutti S V."/>
        </authorList>
    </citation>
    <scope>NUCLEOTIDE SEQUENCE</scope>
</reference>
<name>A0A6J7QUE9_9ZZZZ</name>
<evidence type="ECO:0000313" key="2">
    <source>
        <dbReference type="EMBL" id="CAB4757495.1"/>
    </source>
</evidence>